<name>A0ABY4TGI5_9ACTN</name>
<evidence type="ECO:0000259" key="1">
    <source>
        <dbReference type="Pfam" id="PF13683"/>
    </source>
</evidence>
<dbReference type="PANTHER" id="PTHR46889">
    <property type="entry name" value="TRANSPOSASE INSF FOR INSERTION SEQUENCE IS3B-RELATED"/>
    <property type="match status" value="1"/>
</dbReference>
<protein>
    <submittedName>
        <fullName evidence="2">Integrase core domain-containing protein</fullName>
    </submittedName>
</protein>
<sequence>MKDYPPQSKADTVALHRSLAAAELTRGSLAGTVLHTEHGTRRTSAAFADACRTASVRQSMSAVGNSADNALAESFDAPFKHETLQGREHWSSEREARLDAFRRLHRCNTRHRHSRPGHRSPIAYENTFRTTSHTLTPAA</sequence>
<dbReference type="SUPFAM" id="SSF53098">
    <property type="entry name" value="Ribonuclease H-like"/>
    <property type="match status" value="1"/>
</dbReference>
<accession>A0ABY4TGI5</accession>
<evidence type="ECO:0000313" key="2">
    <source>
        <dbReference type="EMBL" id="URN15917.1"/>
    </source>
</evidence>
<dbReference type="Gene3D" id="3.30.420.10">
    <property type="entry name" value="Ribonuclease H-like superfamily/Ribonuclease H"/>
    <property type="match status" value="1"/>
</dbReference>
<feature type="domain" description="Integrase catalytic" evidence="1">
    <location>
        <begin position="55"/>
        <end position="121"/>
    </location>
</feature>
<dbReference type="InterPro" id="IPR036397">
    <property type="entry name" value="RNaseH_sf"/>
</dbReference>
<dbReference type="Pfam" id="PF13683">
    <property type="entry name" value="rve_3"/>
    <property type="match status" value="1"/>
</dbReference>
<dbReference type="EMBL" id="CP095474">
    <property type="protein sequence ID" value="URN15917.1"/>
    <property type="molecule type" value="Genomic_DNA"/>
</dbReference>
<dbReference type="InterPro" id="IPR012337">
    <property type="entry name" value="RNaseH-like_sf"/>
</dbReference>
<dbReference type="Proteomes" id="UP001056383">
    <property type="component" value="Chromosome"/>
</dbReference>
<organism evidence="2 3">
    <name type="scientific">Streptomyces sudanensis</name>
    <dbReference type="NCBI Taxonomy" id="436397"/>
    <lineage>
        <taxon>Bacteria</taxon>
        <taxon>Bacillati</taxon>
        <taxon>Actinomycetota</taxon>
        <taxon>Actinomycetes</taxon>
        <taxon>Kitasatosporales</taxon>
        <taxon>Streptomycetaceae</taxon>
        <taxon>Streptomyces</taxon>
    </lineage>
</organism>
<dbReference type="PANTHER" id="PTHR46889:SF4">
    <property type="entry name" value="TRANSPOSASE INSO FOR INSERTION SEQUENCE ELEMENT IS911B-RELATED"/>
    <property type="match status" value="1"/>
</dbReference>
<dbReference type="InterPro" id="IPR001584">
    <property type="entry name" value="Integrase_cat-core"/>
</dbReference>
<dbReference type="RefSeq" id="WP_158684380.1">
    <property type="nucleotide sequence ID" value="NZ_CP095474.1"/>
</dbReference>
<dbReference type="InterPro" id="IPR050900">
    <property type="entry name" value="Transposase_IS3/IS150/IS904"/>
</dbReference>
<reference evidence="2" key="1">
    <citation type="submission" date="2022-04" db="EMBL/GenBank/DDBJ databases">
        <title>Systematic whole-genome sequencing reveals an unexpected diversity among actinomycetoma pathogens and provides insights into their antibacterial susceptibilities.</title>
        <authorList>
            <person name="Watson A.K."/>
            <person name="Kepplinger B."/>
            <person name="Bakhiet S.M."/>
            <person name="Mhmoud N.A."/>
            <person name="Chapman J."/>
            <person name="Allenby N."/>
            <person name="Mickiewicz K."/>
            <person name="Goodfellow M."/>
            <person name="Fahal A.H."/>
            <person name="Errington J."/>
        </authorList>
    </citation>
    <scope>NUCLEOTIDE SEQUENCE</scope>
    <source>
        <strain evidence="2">SD 504</strain>
    </source>
</reference>
<proteinExistence type="predicted"/>
<gene>
    <name evidence="2" type="ORF">MW084_08050</name>
</gene>
<evidence type="ECO:0000313" key="3">
    <source>
        <dbReference type="Proteomes" id="UP001056383"/>
    </source>
</evidence>
<keyword evidence="3" id="KW-1185">Reference proteome</keyword>